<evidence type="ECO:0000256" key="2">
    <source>
        <dbReference type="ARBA" id="ARBA00018132"/>
    </source>
</evidence>
<keyword evidence="3" id="KW-0813">Transport</keyword>
<keyword evidence="9" id="KW-1185">Reference proteome</keyword>
<dbReference type="PANTHER" id="PTHR13027:SF7">
    <property type="entry name" value="VACUOLAR FUSION PROTEIN MON1 HOMOLOG"/>
    <property type="match status" value="1"/>
</dbReference>
<feature type="region of interest" description="Disordered" evidence="4">
    <location>
        <begin position="47"/>
        <end position="67"/>
    </location>
</feature>
<dbReference type="GO" id="GO:0032585">
    <property type="term" value="C:multivesicular body membrane"/>
    <property type="evidence" value="ECO:0007669"/>
    <property type="project" value="UniProtKB-SubCell"/>
</dbReference>
<keyword evidence="3" id="KW-0967">Endosome</keyword>
<dbReference type="InterPro" id="IPR004353">
    <property type="entry name" value="Mon1"/>
</dbReference>
<evidence type="ECO:0000313" key="8">
    <source>
        <dbReference type="EMBL" id="THV03869.1"/>
    </source>
</evidence>
<keyword evidence="3" id="KW-0472">Membrane</keyword>
<feature type="domain" description="FUZ/MON1/HPS1 third Longin" evidence="7">
    <location>
        <begin position="411"/>
        <end position="514"/>
    </location>
</feature>
<dbReference type="Pfam" id="PF19038">
    <property type="entry name" value="Fuz_longin_3"/>
    <property type="match status" value="1"/>
</dbReference>
<comment type="subcellular location">
    <subcellularLocation>
        <location evidence="3">Endosome</location>
        <location evidence="3">Multivesicular body membrane</location>
        <topology evidence="3">Peripheral membrane protein</topology>
    </subcellularLocation>
    <subcellularLocation>
        <location evidence="1 3">Prevacuolar compartment membrane</location>
        <topology evidence="1 3">Peripheral membrane protein</topology>
    </subcellularLocation>
    <subcellularLocation>
        <location evidence="3">Vacuole membrane</location>
        <topology evidence="3">Peripheral membrane protein</topology>
    </subcellularLocation>
</comment>
<evidence type="ECO:0000259" key="6">
    <source>
        <dbReference type="Pfam" id="PF19037"/>
    </source>
</evidence>
<keyword evidence="3" id="KW-0653">Protein transport</keyword>
<comment type="similarity">
    <text evidence="3">Belongs to the MON1/SAND family.</text>
</comment>
<dbReference type="AlphaFoldDB" id="A0A4S8MMU3"/>
<dbReference type="PANTHER" id="PTHR13027">
    <property type="entry name" value="SAND PROTEIN-RELATED"/>
    <property type="match status" value="1"/>
</dbReference>
<evidence type="ECO:0000256" key="1">
    <source>
        <dbReference type="ARBA" id="ARBA00004380"/>
    </source>
</evidence>
<dbReference type="PRINTS" id="PR01546">
    <property type="entry name" value="YEAST73DUF"/>
</dbReference>
<dbReference type="EMBL" id="ML179062">
    <property type="protein sequence ID" value="THV03869.1"/>
    <property type="molecule type" value="Genomic_DNA"/>
</dbReference>
<dbReference type="GO" id="GO:0035658">
    <property type="term" value="C:Mon1-Ccz1 complex"/>
    <property type="evidence" value="ECO:0007669"/>
    <property type="project" value="TreeGrafter"/>
</dbReference>
<keyword evidence="3" id="KW-0072">Autophagy</keyword>
<dbReference type="OrthoDB" id="272411at2759"/>
<reference evidence="8 9" key="1">
    <citation type="journal article" date="2019" name="Nat. Ecol. Evol.">
        <title>Megaphylogeny resolves global patterns of mushroom evolution.</title>
        <authorList>
            <person name="Varga T."/>
            <person name="Krizsan K."/>
            <person name="Foldi C."/>
            <person name="Dima B."/>
            <person name="Sanchez-Garcia M."/>
            <person name="Sanchez-Ramirez S."/>
            <person name="Szollosi G.J."/>
            <person name="Szarkandi J.G."/>
            <person name="Papp V."/>
            <person name="Albert L."/>
            <person name="Andreopoulos W."/>
            <person name="Angelini C."/>
            <person name="Antonin V."/>
            <person name="Barry K.W."/>
            <person name="Bougher N.L."/>
            <person name="Buchanan P."/>
            <person name="Buyck B."/>
            <person name="Bense V."/>
            <person name="Catcheside P."/>
            <person name="Chovatia M."/>
            <person name="Cooper J."/>
            <person name="Damon W."/>
            <person name="Desjardin D."/>
            <person name="Finy P."/>
            <person name="Geml J."/>
            <person name="Haridas S."/>
            <person name="Hughes K."/>
            <person name="Justo A."/>
            <person name="Karasinski D."/>
            <person name="Kautmanova I."/>
            <person name="Kiss B."/>
            <person name="Kocsube S."/>
            <person name="Kotiranta H."/>
            <person name="LaButti K.M."/>
            <person name="Lechner B.E."/>
            <person name="Liimatainen K."/>
            <person name="Lipzen A."/>
            <person name="Lukacs Z."/>
            <person name="Mihaltcheva S."/>
            <person name="Morgado L.N."/>
            <person name="Niskanen T."/>
            <person name="Noordeloos M.E."/>
            <person name="Ohm R.A."/>
            <person name="Ortiz-Santana B."/>
            <person name="Ovrebo C."/>
            <person name="Racz N."/>
            <person name="Riley R."/>
            <person name="Savchenko A."/>
            <person name="Shiryaev A."/>
            <person name="Soop K."/>
            <person name="Spirin V."/>
            <person name="Szebenyi C."/>
            <person name="Tomsovsky M."/>
            <person name="Tulloss R.E."/>
            <person name="Uehling J."/>
            <person name="Grigoriev I.V."/>
            <person name="Vagvolgyi C."/>
            <person name="Papp T."/>
            <person name="Martin F.M."/>
            <person name="Miettinen O."/>
            <person name="Hibbett D.S."/>
            <person name="Nagy L.G."/>
        </authorList>
    </citation>
    <scope>NUCLEOTIDE SEQUENCE [LARGE SCALE GENOMIC DNA]</scope>
    <source>
        <strain evidence="8 9">CBS 962.96</strain>
    </source>
</reference>
<dbReference type="Pfam" id="PF19036">
    <property type="entry name" value="Fuz_longin_1"/>
    <property type="match status" value="1"/>
</dbReference>
<dbReference type="Pfam" id="PF19037">
    <property type="entry name" value="Fuz_longin_2"/>
    <property type="match status" value="1"/>
</dbReference>
<dbReference type="InterPro" id="IPR043972">
    <property type="entry name" value="FUZ/MON1/HPS1_longin_1"/>
</dbReference>
<proteinExistence type="inferred from homology"/>
<name>A0A4S8MMU3_DENBC</name>
<evidence type="ECO:0000256" key="4">
    <source>
        <dbReference type="SAM" id="MobiDB-lite"/>
    </source>
</evidence>
<evidence type="ECO:0000256" key="3">
    <source>
        <dbReference type="RuleBase" id="RU367048"/>
    </source>
</evidence>
<dbReference type="InterPro" id="IPR043970">
    <property type="entry name" value="FUZ/MON1/HPS1_longin_3"/>
</dbReference>
<protein>
    <recommendedName>
        <fullName evidence="2 3">Vacuolar fusion protein MON1</fullName>
    </recommendedName>
</protein>
<dbReference type="GO" id="GO:0000329">
    <property type="term" value="C:fungal-type vacuole membrane"/>
    <property type="evidence" value="ECO:0007669"/>
    <property type="project" value="TreeGrafter"/>
</dbReference>
<accession>A0A4S8MMU3</accession>
<evidence type="ECO:0000313" key="9">
    <source>
        <dbReference type="Proteomes" id="UP000297245"/>
    </source>
</evidence>
<evidence type="ECO:0000259" key="7">
    <source>
        <dbReference type="Pfam" id="PF19038"/>
    </source>
</evidence>
<dbReference type="GO" id="GO:0016192">
    <property type="term" value="P:vesicle-mediated transport"/>
    <property type="evidence" value="ECO:0007669"/>
    <property type="project" value="InterPro"/>
</dbReference>
<evidence type="ECO:0000259" key="5">
    <source>
        <dbReference type="Pfam" id="PF19036"/>
    </source>
</evidence>
<dbReference type="GO" id="GO:0006914">
    <property type="term" value="P:autophagy"/>
    <property type="evidence" value="ECO:0007669"/>
    <property type="project" value="UniProtKB-UniRule"/>
</dbReference>
<feature type="domain" description="FUZ/MON1/HPS1 second Longin" evidence="6">
    <location>
        <begin position="252"/>
        <end position="323"/>
    </location>
</feature>
<dbReference type="Proteomes" id="UP000297245">
    <property type="component" value="Unassembled WGS sequence"/>
</dbReference>
<sequence>MDMNEGILVQDVEAEVDTMEEDVVVKRKEDREIMDEENKKLLREKLRKTLSHKASRPEGLVSRTPSKRSKLDANELLLDAATKYPPREYFILTDAGKPVFTSRSGNDDSDDMTSTIGIMQALISVFIDDGDKLRCINAGKTRMTFLQRTPLYYVCVSSWGEPESVTRSHLEYLHLQVLSIVTAAQLRKIFERRTNFDLRRLLNGAETFLTAMIGRLEFDLAMSSSSLHCMKLDPVLRKRAAEALVPTSKMKDILYMILIARSQVITLIRPKKHSIHPADLHILLNTMQTPSIAKSQAAAQWIPVCLPKFNPSGFVNAYISHLTRSDDLTPRPSTIHSSGVAEGQGKALEFDEDYSELSLVCISGGGEFETVRTWCATVTKKLEDDGTLTALWSTLQSGKAEYTVSELGIPGLRHFIYKSRAQVQVTFPVFDDPYDSPNERRRITTLYQILHDGIHAKSGQEKPLKLQYIRTEKECVMGWITQPFELYITLSPLLPKSAAVGAANSVARWVKKDENKLFLRDAPVF</sequence>
<gene>
    <name evidence="8" type="ORF">K435DRAFT_774728</name>
</gene>
<dbReference type="InterPro" id="IPR043971">
    <property type="entry name" value="FUZ/MON1/HPS1_longin_2"/>
</dbReference>
<organism evidence="8 9">
    <name type="scientific">Dendrothele bispora (strain CBS 962.96)</name>
    <dbReference type="NCBI Taxonomy" id="1314807"/>
    <lineage>
        <taxon>Eukaryota</taxon>
        <taxon>Fungi</taxon>
        <taxon>Dikarya</taxon>
        <taxon>Basidiomycota</taxon>
        <taxon>Agaricomycotina</taxon>
        <taxon>Agaricomycetes</taxon>
        <taxon>Agaricomycetidae</taxon>
        <taxon>Agaricales</taxon>
        <taxon>Agaricales incertae sedis</taxon>
        <taxon>Dendrothele</taxon>
    </lineage>
</organism>
<feature type="domain" description="FUZ/MON1/HPS1 first Longin" evidence="5">
    <location>
        <begin position="88"/>
        <end position="210"/>
    </location>
</feature>
<comment type="function">
    <text evidence="3">Required for multiple vacuole delivery pathways including the cytoplasm to vacuole transport (Cvt), autophagy, pexophagy and endocytosis.</text>
</comment>
<dbReference type="GO" id="GO:0006623">
    <property type="term" value="P:protein targeting to vacuole"/>
    <property type="evidence" value="ECO:0007669"/>
    <property type="project" value="UniProtKB-UniRule"/>
</dbReference>
<keyword evidence="3" id="KW-0926">Vacuole</keyword>